<evidence type="ECO:0000313" key="1">
    <source>
        <dbReference type="EMBL" id="RAH74217.1"/>
    </source>
</evidence>
<dbReference type="Proteomes" id="UP000249661">
    <property type="component" value="Unassembled WGS sequence"/>
</dbReference>
<organism evidence="1 2">
    <name type="scientific">Aspergillus aculeatinus CBS 121060</name>
    <dbReference type="NCBI Taxonomy" id="1448322"/>
    <lineage>
        <taxon>Eukaryota</taxon>
        <taxon>Fungi</taxon>
        <taxon>Dikarya</taxon>
        <taxon>Ascomycota</taxon>
        <taxon>Pezizomycotina</taxon>
        <taxon>Eurotiomycetes</taxon>
        <taxon>Eurotiomycetidae</taxon>
        <taxon>Eurotiales</taxon>
        <taxon>Aspergillaceae</taxon>
        <taxon>Aspergillus</taxon>
        <taxon>Aspergillus subgen. Circumdati</taxon>
    </lineage>
</organism>
<gene>
    <name evidence="1" type="ORF">BO66DRAFT_417488</name>
</gene>
<protein>
    <submittedName>
        <fullName evidence="1">U4/U6 small nuclear ribonucleo protein PRP4</fullName>
    </submittedName>
</protein>
<keyword evidence="2" id="KW-1185">Reference proteome</keyword>
<accession>A0ACD1HLF0</accession>
<name>A0ACD1HLF0_9EURO</name>
<reference evidence="1" key="1">
    <citation type="submission" date="2018-02" db="EMBL/GenBank/DDBJ databases">
        <title>The genomes of Aspergillus section Nigri reveals drivers in fungal speciation.</title>
        <authorList>
            <consortium name="DOE Joint Genome Institute"/>
            <person name="Vesth T.C."/>
            <person name="Nybo J."/>
            <person name="Theobald S."/>
            <person name="Brandl J."/>
            <person name="Frisvad J.C."/>
            <person name="Nielsen K.F."/>
            <person name="Lyhne E.K."/>
            <person name="Kogle M.E."/>
            <person name="Kuo A."/>
            <person name="Riley R."/>
            <person name="Clum A."/>
            <person name="Nolan M."/>
            <person name="Lipzen A."/>
            <person name="Salamov A."/>
            <person name="Henrissat B."/>
            <person name="Wiebenga A."/>
            <person name="De vries R.P."/>
            <person name="Grigoriev I.V."/>
            <person name="Mortensen U.H."/>
            <person name="Andersen M.R."/>
            <person name="Baker S.E."/>
        </authorList>
    </citation>
    <scope>NUCLEOTIDE SEQUENCE</scope>
    <source>
        <strain evidence="1">CBS 121060</strain>
    </source>
</reference>
<dbReference type="EMBL" id="KZ824936">
    <property type="protein sequence ID" value="RAH74217.1"/>
    <property type="molecule type" value="Genomic_DNA"/>
</dbReference>
<sequence>MYRSSRYPSIPFASLKWLASKRPLLSVSSDPLYFLAPKRPGSYLQGPAMSSSQWTSVPRDFPSSGFKLLDSSVHIEEETLPTYQAQKYYPIQQGEVLNNQHQASAKLGYGVTSTVWFGRDLVNSSYVALKIYVTGENRNDELNIYKHLNSVDWEHPGISASELLEWIPGKAMTLEDMKVCTRQLLVVLDFLHSVAGVIHTDLQLKNLLLPTPKPEALSNFEEEEIRRPSARKVLHDRTIYTSARFPPGDGLPLLSDFGEARLSNKKHTEDIMPNPYRAPEVILRASWDYKVDIWNIAMVYAEGMGYRELLDTHQNPDGIFDDRAHLAELVALLGCPPPDFRERSHLSSVFWDDSGTWKELAPIPDITFESLAANIKGEDKDGFLRWIRRALQWNPSDRPTALELLYDEWLMKGLEQGKRERSH</sequence>
<evidence type="ECO:0000313" key="2">
    <source>
        <dbReference type="Proteomes" id="UP000249661"/>
    </source>
</evidence>
<proteinExistence type="predicted"/>